<evidence type="ECO:0000313" key="1">
    <source>
        <dbReference type="EMBL" id="RDV24059.1"/>
    </source>
</evidence>
<proteinExistence type="predicted"/>
<dbReference type="AlphaFoldDB" id="A0A3D8M2Z5"/>
<name>A0A3D8M2Z5_9ALTE</name>
<accession>A0A3D8M2Z5</accession>
<reference evidence="2" key="1">
    <citation type="submission" date="2018-08" db="EMBL/GenBank/DDBJ databases">
        <authorList>
            <person name="Zhang J."/>
            <person name="Du Z.-J."/>
        </authorList>
    </citation>
    <scope>NUCLEOTIDE SEQUENCE [LARGE SCALE GENOMIC DNA]</scope>
    <source>
        <strain evidence="2">KCTC 52655</strain>
    </source>
</reference>
<comment type="caution">
    <text evidence="1">The sequence shown here is derived from an EMBL/GenBank/DDBJ whole genome shotgun (WGS) entry which is preliminary data.</text>
</comment>
<protein>
    <submittedName>
        <fullName evidence="1">Uncharacterized protein</fullName>
    </submittedName>
</protein>
<keyword evidence="2" id="KW-1185">Reference proteome</keyword>
<gene>
    <name evidence="1" type="ORF">DXV75_15960</name>
</gene>
<organism evidence="1 2">
    <name type="scientific">Alteromonas aestuariivivens</name>
    <dbReference type="NCBI Taxonomy" id="1938339"/>
    <lineage>
        <taxon>Bacteria</taxon>
        <taxon>Pseudomonadati</taxon>
        <taxon>Pseudomonadota</taxon>
        <taxon>Gammaproteobacteria</taxon>
        <taxon>Alteromonadales</taxon>
        <taxon>Alteromonadaceae</taxon>
        <taxon>Alteromonas/Salinimonas group</taxon>
        <taxon>Alteromonas</taxon>
    </lineage>
</organism>
<dbReference type="Proteomes" id="UP000256561">
    <property type="component" value="Unassembled WGS sequence"/>
</dbReference>
<sequence length="93" mass="10509">MIGHGKYPQIVVCFTQEGDNIHDYSVRNVYRANAVTLQFGASVTPQKGVHRLCFMSKIMASDRSLRQFQPQLRKNPVPGRQPGLNVLHQQVFG</sequence>
<dbReference type="EMBL" id="QRHA01000015">
    <property type="protein sequence ID" value="RDV24059.1"/>
    <property type="molecule type" value="Genomic_DNA"/>
</dbReference>
<evidence type="ECO:0000313" key="2">
    <source>
        <dbReference type="Proteomes" id="UP000256561"/>
    </source>
</evidence>